<dbReference type="RefSeq" id="WP_073265273.1">
    <property type="nucleotide sequence ID" value="NZ_FRBQ01000003.1"/>
</dbReference>
<accession>A0A1M7F534</accession>
<evidence type="ECO:0000313" key="2">
    <source>
        <dbReference type="Proteomes" id="UP000184305"/>
    </source>
</evidence>
<protein>
    <recommendedName>
        <fullName evidence="3">DUF2946 domain-containing protein</fullName>
    </recommendedName>
</protein>
<dbReference type="Pfam" id="PF11162">
    <property type="entry name" value="DUF2946"/>
    <property type="match status" value="1"/>
</dbReference>
<dbReference type="AlphaFoldDB" id="A0A1M7F534"/>
<dbReference type="Proteomes" id="UP000184305">
    <property type="component" value="Unassembled WGS sequence"/>
</dbReference>
<keyword evidence="2" id="KW-1185">Reference proteome</keyword>
<dbReference type="STRING" id="1220495.SAMN05216288_2763"/>
<reference evidence="2" key="1">
    <citation type="submission" date="2016-11" db="EMBL/GenBank/DDBJ databases">
        <authorList>
            <person name="Varghese N."/>
            <person name="Submissions S."/>
        </authorList>
    </citation>
    <scope>NUCLEOTIDE SEQUENCE [LARGE SCALE GENOMIC DNA]</scope>
    <source>
        <strain evidence="2">CECT 8089</strain>
    </source>
</reference>
<sequence>MKFVRAERSLIAWMLYASVLFSLFVCGIHHGQMSGLALSGLNSGYCAFGSDHAQIYDDSNSSQSQQMSAQFSCPLCSSTSLAIALNTASWNIGYLQSATPSPILEHSLAQPPPRYLRPSLNPRASPSRFLAV</sequence>
<evidence type="ECO:0000313" key="1">
    <source>
        <dbReference type="EMBL" id="SHL99113.1"/>
    </source>
</evidence>
<dbReference type="OrthoDB" id="7017304at2"/>
<gene>
    <name evidence="1" type="ORF">SAMN05216288_2763</name>
</gene>
<proteinExistence type="predicted"/>
<dbReference type="EMBL" id="FRBQ01000003">
    <property type="protein sequence ID" value="SHL99113.1"/>
    <property type="molecule type" value="Genomic_DNA"/>
</dbReference>
<organism evidence="1 2">
    <name type="scientific">Phytopseudomonas punonensis</name>
    <dbReference type="NCBI Taxonomy" id="1220495"/>
    <lineage>
        <taxon>Bacteria</taxon>
        <taxon>Pseudomonadati</taxon>
        <taxon>Pseudomonadota</taxon>
        <taxon>Gammaproteobacteria</taxon>
        <taxon>Pseudomonadales</taxon>
        <taxon>Pseudomonadaceae</taxon>
        <taxon>Phytopseudomonas</taxon>
    </lineage>
</organism>
<dbReference type="InterPro" id="IPR021333">
    <property type="entry name" value="DUF2946"/>
</dbReference>
<evidence type="ECO:0008006" key="3">
    <source>
        <dbReference type="Google" id="ProtNLM"/>
    </source>
</evidence>
<name>A0A1M7F534_9GAMM</name>